<proteinExistence type="predicted"/>
<reference evidence="1 2" key="1">
    <citation type="submission" date="2017-02" db="EMBL/GenBank/DDBJ databases">
        <title>Complete genome sequences of Mycobacterium kansasii strains isolated from rhesus macaques.</title>
        <authorList>
            <person name="Panda A."/>
            <person name="Nagaraj S."/>
            <person name="Zhao X."/>
            <person name="Tettelin H."/>
            <person name="Detolla L.J."/>
        </authorList>
    </citation>
    <scope>NUCLEOTIDE SEQUENCE [LARGE SCALE GENOMIC DNA]</scope>
    <source>
        <strain evidence="1 2">11-3469</strain>
    </source>
</reference>
<accession>A0A1V3WKW6</accession>
<comment type="caution">
    <text evidence="1">The sequence shown here is derived from an EMBL/GenBank/DDBJ whole genome shotgun (WGS) entry which is preliminary data.</text>
</comment>
<gene>
    <name evidence="1" type="ORF">BZL29_7110</name>
</gene>
<evidence type="ECO:0000313" key="2">
    <source>
        <dbReference type="Proteomes" id="UP000188532"/>
    </source>
</evidence>
<dbReference type="EMBL" id="MVBN01000009">
    <property type="protein sequence ID" value="OOK66921.1"/>
    <property type="molecule type" value="Genomic_DNA"/>
</dbReference>
<dbReference type="Proteomes" id="UP000188532">
    <property type="component" value="Unassembled WGS sequence"/>
</dbReference>
<protein>
    <submittedName>
        <fullName evidence="1">Transcriptional regulator, tetR-family</fullName>
    </submittedName>
</protein>
<name>A0A1V3WKW6_MYCKA</name>
<sequence length="47" mass="4925">MMLELAGFFGGESATVPPVLAAMTTNLLVALGDSPERVRQSQRSAFG</sequence>
<organism evidence="1 2">
    <name type="scientific">Mycobacterium kansasii</name>
    <dbReference type="NCBI Taxonomy" id="1768"/>
    <lineage>
        <taxon>Bacteria</taxon>
        <taxon>Bacillati</taxon>
        <taxon>Actinomycetota</taxon>
        <taxon>Actinomycetes</taxon>
        <taxon>Mycobacteriales</taxon>
        <taxon>Mycobacteriaceae</taxon>
        <taxon>Mycobacterium</taxon>
    </lineage>
</organism>
<dbReference type="AlphaFoldDB" id="A0A1V3WKW6"/>
<evidence type="ECO:0000313" key="1">
    <source>
        <dbReference type="EMBL" id="OOK66921.1"/>
    </source>
</evidence>